<feature type="non-terminal residue" evidence="2">
    <location>
        <position position="194"/>
    </location>
</feature>
<feature type="compositionally biased region" description="Gly residues" evidence="1">
    <location>
        <begin position="154"/>
        <end position="170"/>
    </location>
</feature>
<gene>
    <name evidence="2" type="ORF">G3M58_33010</name>
</gene>
<proteinExistence type="predicted"/>
<protein>
    <submittedName>
        <fullName evidence="2">Peptidase</fullName>
    </submittedName>
</protein>
<accession>A0A6G3X0R8</accession>
<comment type="caution">
    <text evidence="2">The sequence shown here is derived from an EMBL/GenBank/DDBJ whole genome shotgun (WGS) entry which is preliminary data.</text>
</comment>
<feature type="non-terminal residue" evidence="2">
    <location>
        <position position="1"/>
    </location>
</feature>
<evidence type="ECO:0000256" key="1">
    <source>
        <dbReference type="SAM" id="MobiDB-lite"/>
    </source>
</evidence>
<feature type="compositionally biased region" description="Low complexity" evidence="1">
    <location>
        <begin position="180"/>
        <end position="194"/>
    </location>
</feature>
<dbReference type="AlphaFoldDB" id="A0A6G3X0R8"/>
<dbReference type="EMBL" id="JAAGMN010003396">
    <property type="protein sequence ID" value="NEE11263.1"/>
    <property type="molecule type" value="Genomic_DNA"/>
</dbReference>
<name>A0A6G3X0R8_9ACTN</name>
<reference evidence="2" key="1">
    <citation type="submission" date="2020-01" db="EMBL/GenBank/DDBJ databases">
        <title>Insect and environment-associated Actinomycetes.</title>
        <authorList>
            <person name="Currrie C."/>
            <person name="Chevrette M."/>
            <person name="Carlson C."/>
            <person name="Stubbendieck R."/>
            <person name="Wendt-Pienkowski E."/>
        </authorList>
    </citation>
    <scope>NUCLEOTIDE SEQUENCE</scope>
    <source>
        <strain evidence="2">SID7499</strain>
    </source>
</reference>
<evidence type="ECO:0000313" key="2">
    <source>
        <dbReference type="EMBL" id="NEE11263.1"/>
    </source>
</evidence>
<organism evidence="2">
    <name type="scientific">Streptomyces sp. SID7499</name>
    <dbReference type="NCBI Taxonomy" id="2706086"/>
    <lineage>
        <taxon>Bacteria</taxon>
        <taxon>Bacillati</taxon>
        <taxon>Actinomycetota</taxon>
        <taxon>Actinomycetes</taxon>
        <taxon>Kitasatosporales</taxon>
        <taxon>Streptomycetaceae</taxon>
        <taxon>Streptomyces</taxon>
    </lineage>
</organism>
<feature type="region of interest" description="Disordered" evidence="1">
    <location>
        <begin position="147"/>
        <end position="194"/>
    </location>
</feature>
<sequence length="194" mass="19878">QEADFRTENTADFVAYGDQVAGPEGATVKADIGFRNEGPAWIGHIRSGEDVATVDFTVPQGASVIAKPERCRAVTADGKYREDQTSPAPRYTCDTSMTVRDGSGLDLPFELRVDRAVVGASGAVTVRNTWLQNPALPFDPKPANNTAYLVLNGEGDGSGGATAGGDGGSGEPSTPPTSAPDPGKSPSGTPGPSA</sequence>